<dbReference type="InterPro" id="IPR023997">
    <property type="entry name" value="TonB-dep_OMP_SusC/RagA_CS"/>
</dbReference>
<dbReference type="FunFam" id="2.60.40.1120:FF:000003">
    <property type="entry name" value="Outer membrane protein Omp121"/>
    <property type="match status" value="1"/>
</dbReference>
<keyword evidence="6" id="KW-1134">Transmembrane beta strand</keyword>
<dbReference type="PATRIC" id="fig|926556.3.peg.4425"/>
<keyword evidence="2" id="KW-0410">Iron transport</keyword>
<evidence type="ECO:0000256" key="4">
    <source>
        <dbReference type="ARBA" id="ARBA00023136"/>
    </source>
</evidence>
<dbReference type="NCBIfam" id="TIGR04056">
    <property type="entry name" value="OMP_RagA_SusC"/>
    <property type="match status" value="1"/>
</dbReference>
<dbReference type="GO" id="GO:0009279">
    <property type="term" value="C:cell outer membrane"/>
    <property type="evidence" value="ECO:0007669"/>
    <property type="project" value="UniProtKB-SubCell"/>
</dbReference>
<dbReference type="STRING" id="926556.Echvi_4203"/>
<dbReference type="InterPro" id="IPR000531">
    <property type="entry name" value="Beta-barrel_TonB"/>
</dbReference>
<gene>
    <name evidence="12" type="ordered locus">Echvi_4203</name>
</gene>
<evidence type="ECO:0000256" key="5">
    <source>
        <dbReference type="ARBA" id="ARBA00023237"/>
    </source>
</evidence>
<keyword evidence="6" id="KW-0812">Transmembrane</keyword>
<evidence type="ECO:0000256" key="2">
    <source>
        <dbReference type="ARBA" id="ARBA00022496"/>
    </source>
</evidence>
<dbReference type="SUPFAM" id="SSF56935">
    <property type="entry name" value="Porins"/>
    <property type="match status" value="1"/>
</dbReference>
<name>L0G6C1_ECHVK</name>
<evidence type="ECO:0000259" key="10">
    <source>
        <dbReference type="Pfam" id="PF07660"/>
    </source>
</evidence>
<dbReference type="Pfam" id="PF07660">
    <property type="entry name" value="STN"/>
    <property type="match status" value="1"/>
</dbReference>
<comment type="subcellular location">
    <subcellularLocation>
        <location evidence="6">Cell outer membrane</location>
        <topology evidence="6">Multi-pass membrane protein</topology>
    </subcellularLocation>
</comment>
<evidence type="ECO:0000256" key="1">
    <source>
        <dbReference type="ARBA" id="ARBA00022448"/>
    </source>
</evidence>
<dbReference type="InterPro" id="IPR023996">
    <property type="entry name" value="TonB-dep_OMP_SusC/RagA"/>
</dbReference>
<keyword evidence="4 6" id="KW-0472">Membrane</keyword>
<keyword evidence="8" id="KW-0732">Signal</keyword>
<dbReference type="InterPro" id="IPR011662">
    <property type="entry name" value="Secretin/TonB_short_N"/>
</dbReference>
<evidence type="ECO:0000259" key="11">
    <source>
        <dbReference type="Pfam" id="PF07715"/>
    </source>
</evidence>
<dbReference type="InterPro" id="IPR012910">
    <property type="entry name" value="Plug_dom"/>
</dbReference>
<dbReference type="AlphaFoldDB" id="L0G6C1"/>
<feature type="signal peptide" evidence="8">
    <location>
        <begin position="1"/>
        <end position="36"/>
    </location>
</feature>
<proteinExistence type="inferred from homology"/>
<dbReference type="HOGENOM" id="CLU_004317_1_1_10"/>
<keyword evidence="1 6" id="KW-0813">Transport</keyword>
<evidence type="ECO:0000259" key="9">
    <source>
        <dbReference type="Pfam" id="PF00593"/>
    </source>
</evidence>
<dbReference type="Pfam" id="PF13715">
    <property type="entry name" value="CarbopepD_reg_2"/>
    <property type="match status" value="1"/>
</dbReference>
<dbReference type="Gene3D" id="2.170.130.10">
    <property type="entry name" value="TonB-dependent receptor, plug domain"/>
    <property type="match status" value="1"/>
</dbReference>
<dbReference type="InterPro" id="IPR039426">
    <property type="entry name" value="TonB-dep_rcpt-like"/>
</dbReference>
<keyword evidence="2" id="KW-0406">Ion transport</keyword>
<reference evidence="13" key="1">
    <citation type="submission" date="2012-02" db="EMBL/GenBank/DDBJ databases">
        <title>The complete genome of Echinicola vietnamensis DSM 17526.</title>
        <authorList>
            <person name="Lucas S."/>
            <person name="Copeland A."/>
            <person name="Lapidus A."/>
            <person name="Glavina del Rio T."/>
            <person name="Dalin E."/>
            <person name="Tice H."/>
            <person name="Bruce D."/>
            <person name="Goodwin L."/>
            <person name="Pitluck S."/>
            <person name="Peters L."/>
            <person name="Ovchinnikova G."/>
            <person name="Teshima H."/>
            <person name="Kyrpides N."/>
            <person name="Mavromatis K."/>
            <person name="Ivanova N."/>
            <person name="Brettin T."/>
            <person name="Detter J.C."/>
            <person name="Han C."/>
            <person name="Larimer F."/>
            <person name="Land M."/>
            <person name="Hauser L."/>
            <person name="Markowitz V."/>
            <person name="Cheng J.-F."/>
            <person name="Hugenholtz P."/>
            <person name="Woyke T."/>
            <person name="Wu D."/>
            <person name="Brambilla E."/>
            <person name="Klenk H.-P."/>
            <person name="Eisen J.A."/>
        </authorList>
    </citation>
    <scope>NUCLEOTIDE SEQUENCE [LARGE SCALE GENOMIC DNA]</scope>
    <source>
        <strain evidence="13">DSM 17526 / LMG 23754 / KMM 6221</strain>
    </source>
</reference>
<feature type="domain" description="TonB-dependent receptor plug" evidence="11">
    <location>
        <begin position="224"/>
        <end position="334"/>
    </location>
</feature>
<evidence type="ECO:0000313" key="13">
    <source>
        <dbReference type="Proteomes" id="UP000010796"/>
    </source>
</evidence>
<evidence type="ECO:0000256" key="3">
    <source>
        <dbReference type="ARBA" id="ARBA00023004"/>
    </source>
</evidence>
<accession>L0G6C1</accession>
<evidence type="ECO:0000256" key="8">
    <source>
        <dbReference type="SAM" id="SignalP"/>
    </source>
</evidence>
<protein>
    <submittedName>
        <fullName evidence="12">TonB-linked outer membrane protein, SusC/RagA family</fullName>
    </submittedName>
</protein>
<organism evidence="12 13">
    <name type="scientific">Echinicola vietnamensis (strain DSM 17526 / LMG 23754 / KMM 6221)</name>
    <dbReference type="NCBI Taxonomy" id="926556"/>
    <lineage>
        <taxon>Bacteria</taxon>
        <taxon>Pseudomonadati</taxon>
        <taxon>Bacteroidota</taxon>
        <taxon>Cytophagia</taxon>
        <taxon>Cytophagales</taxon>
        <taxon>Cyclobacteriaceae</taxon>
        <taxon>Echinicola</taxon>
    </lineage>
</organism>
<dbReference type="Pfam" id="PF07715">
    <property type="entry name" value="Plug"/>
    <property type="match status" value="1"/>
</dbReference>
<feature type="domain" description="TonB-dependent receptor-like beta-barrel" evidence="9">
    <location>
        <begin position="538"/>
        <end position="873"/>
    </location>
</feature>
<dbReference type="PROSITE" id="PS52016">
    <property type="entry name" value="TONB_DEPENDENT_REC_3"/>
    <property type="match status" value="1"/>
</dbReference>
<keyword evidence="3" id="KW-0408">Iron</keyword>
<feature type="domain" description="Secretin/TonB short N-terminal" evidence="10">
    <location>
        <begin position="67"/>
        <end position="114"/>
    </location>
</feature>
<dbReference type="KEGG" id="evi:Echvi_4203"/>
<dbReference type="InterPro" id="IPR008969">
    <property type="entry name" value="CarboxyPept-like_regulatory"/>
</dbReference>
<sequence>MFNKDTIIPKKIRKKYFQTFLLTMLLLAVASMEVSANVFSQTLTMDLNVQNESFESILKEIKKKSKYKVLYPSDLFEGLPNMSINVQNATLNTIFNKLIVPYGYSYVLRDKTIVFKKEGEAPPKETFQTAKDPIQVKGRVTDENGEGLPGANVLIKGTSKGTVTDVNGDYSLSVPSDAILEISFLGFVSKQVNVAGQEEINITLLPDVEALDEVVVIGYGSVKKSDLTGAVSTVDTENFDKIAGTSPLNAIQGRAAGVSISSGSGLPGSGFNVTVRGIGSINTGNGSGSSPIYVVDGVITNSIENINQNNIESISVLKDASASAIYGARAANGVILVTTKRGRVNVEPQITFNAYWGVSNESNLKHELLNADQFLELWTESYENSNIPLDWEQSDLAYYEGVDTNWKDLMLQQGGIQSYDVSVAGGSERSNYFVSANLVDQDGMVIGTGQKKYTFRINTDHKIRDWFKFGNSLNISSNKVLGDQTYYRKALTKVPLTRNKEEDGDWGIIHNPGLEHFFANPIWEAQNSSQEAIWKGLQGNLYITVSPVKNLEFTVRGSLNYSGKKQSDFVPGVPPEYGWGGTNVNTVYKESYENVYWSNDYLLKYKLDVKDHAFNFLLGYSREENSAETLSAQRTGTINNDIRYLDAGDPTSQINSNFFRDWALVSMFGRLNYSFKDKYLFTGTIRRDGTSRLTEDNRWGVFPSGSIAWKISEEAFLENSAVLEELKLRASYGSLGNVNSIGIYGTSATLTSERAVSNNQPALGYTMTSAVNRDVTWESANKANLGIDASVINGRFYGSIDYFIENTFDMLFAEPIPRSSGLSGFPVINGGNVRNKGFEVVLGARGGNSDWFYDVSFNLSKIKNEVTDLAGREEINLGSSRISYKHKVGAPAHSFFGYKSDGLIREESELDKYAGGSFPTKKVGDIALMDINGYDAEGNLTGEPDGVVNEADRTIIGSRYPEFFYGGVISGGYKNLSLSIQLQGSHGSDEYFGPGQSTDLFQLMTSFAQNEDVRLYDRYHPTKNPDGTFPLLNKNGSGGNEQFSDFWLENASYLRIQNITLSYDLPAALISKAQIDNLGVYFSVQNAHTFTKNHNPEVGNATATGSGLNAFVTGVPIPRTLTLGIKAAF</sequence>
<comment type="similarity">
    <text evidence="6 7">Belongs to the TonB-dependent receptor family.</text>
</comment>
<dbReference type="GO" id="GO:0006826">
    <property type="term" value="P:iron ion transport"/>
    <property type="evidence" value="ECO:0007669"/>
    <property type="project" value="UniProtKB-KW"/>
</dbReference>
<dbReference type="SUPFAM" id="SSF49464">
    <property type="entry name" value="Carboxypeptidase regulatory domain-like"/>
    <property type="match status" value="1"/>
</dbReference>
<keyword evidence="5 6" id="KW-0998">Cell outer membrane</keyword>
<keyword evidence="7" id="KW-0798">TonB box</keyword>
<evidence type="ECO:0000256" key="6">
    <source>
        <dbReference type="PROSITE-ProRule" id="PRU01360"/>
    </source>
</evidence>
<feature type="chain" id="PRO_5003943086" evidence="8">
    <location>
        <begin position="37"/>
        <end position="1129"/>
    </location>
</feature>
<dbReference type="EMBL" id="CP003346">
    <property type="protein sequence ID" value="AGA80400.1"/>
    <property type="molecule type" value="Genomic_DNA"/>
</dbReference>
<dbReference type="InterPro" id="IPR037066">
    <property type="entry name" value="Plug_dom_sf"/>
</dbReference>
<dbReference type="Gene3D" id="2.60.40.1120">
    <property type="entry name" value="Carboxypeptidase-like, regulatory domain"/>
    <property type="match status" value="1"/>
</dbReference>
<dbReference type="NCBIfam" id="TIGR04057">
    <property type="entry name" value="SusC_RagA_signa"/>
    <property type="match status" value="1"/>
</dbReference>
<dbReference type="Proteomes" id="UP000010796">
    <property type="component" value="Chromosome"/>
</dbReference>
<evidence type="ECO:0000313" key="12">
    <source>
        <dbReference type="EMBL" id="AGA80400.1"/>
    </source>
</evidence>
<keyword evidence="13" id="KW-1185">Reference proteome</keyword>
<dbReference type="Pfam" id="PF00593">
    <property type="entry name" value="TonB_dep_Rec_b-barrel"/>
    <property type="match status" value="1"/>
</dbReference>
<evidence type="ECO:0000256" key="7">
    <source>
        <dbReference type="RuleBase" id="RU003357"/>
    </source>
</evidence>
<dbReference type="eggNOG" id="COG1629">
    <property type="taxonomic scope" value="Bacteria"/>
</dbReference>